<gene>
    <name evidence="3" type="ORF">HDA32_005510</name>
</gene>
<dbReference type="EMBL" id="JACCCC010000001">
    <property type="protein sequence ID" value="NYE50390.1"/>
    <property type="molecule type" value="Genomic_DNA"/>
</dbReference>
<dbReference type="Proteomes" id="UP000589036">
    <property type="component" value="Unassembled WGS sequence"/>
</dbReference>
<evidence type="ECO:0000313" key="4">
    <source>
        <dbReference type="Proteomes" id="UP000589036"/>
    </source>
</evidence>
<evidence type="ECO:0000313" key="3">
    <source>
        <dbReference type="EMBL" id="NYE50390.1"/>
    </source>
</evidence>
<feature type="region of interest" description="Disordered" evidence="1">
    <location>
        <begin position="908"/>
        <end position="930"/>
    </location>
</feature>
<dbReference type="EC" id="3.1.21.3" evidence="3"/>
<keyword evidence="3" id="KW-0378">Hydrolase</keyword>
<feature type="region of interest" description="Disordered" evidence="1">
    <location>
        <begin position="444"/>
        <end position="469"/>
    </location>
</feature>
<dbReference type="AlphaFoldDB" id="A0A852U8Y0"/>
<reference evidence="3 4" key="1">
    <citation type="submission" date="2020-07" db="EMBL/GenBank/DDBJ databases">
        <title>Sequencing the genomes of 1000 actinobacteria strains.</title>
        <authorList>
            <person name="Klenk H.-P."/>
        </authorList>
    </citation>
    <scope>NUCLEOTIDE SEQUENCE [LARGE SCALE GENOMIC DNA]</scope>
    <source>
        <strain evidence="3 4">CXB654</strain>
    </source>
</reference>
<dbReference type="Gene3D" id="3.90.1570.50">
    <property type="match status" value="1"/>
</dbReference>
<dbReference type="PANTHER" id="PTHR42927:SF1">
    <property type="entry name" value="HELICASE SUPERFAMILY 1 AND 2 DOMAIN-CONTAINING PROTEIN"/>
    <property type="match status" value="1"/>
</dbReference>
<dbReference type="SMART" id="SM00487">
    <property type="entry name" value="DEXDc"/>
    <property type="match status" value="1"/>
</dbReference>
<dbReference type="InterPro" id="IPR007409">
    <property type="entry name" value="Restrct_endonuc_type1_HsdR_N"/>
</dbReference>
<name>A0A852U8Y0_9ACTN</name>
<dbReference type="InterPro" id="IPR014001">
    <property type="entry name" value="Helicase_ATP-bd"/>
</dbReference>
<dbReference type="Pfam" id="PF04313">
    <property type="entry name" value="HSDR_N"/>
    <property type="match status" value="1"/>
</dbReference>
<protein>
    <submittedName>
        <fullName evidence="3">Type I restriction enzyme R subunit</fullName>
        <ecNumber evidence="3">3.1.21.3</ecNumber>
    </submittedName>
</protein>
<organism evidence="3 4">
    <name type="scientific">Spinactinospora alkalitolerans</name>
    <dbReference type="NCBI Taxonomy" id="687207"/>
    <lineage>
        <taxon>Bacteria</taxon>
        <taxon>Bacillati</taxon>
        <taxon>Actinomycetota</taxon>
        <taxon>Actinomycetes</taxon>
        <taxon>Streptosporangiales</taxon>
        <taxon>Nocardiopsidaceae</taxon>
        <taxon>Spinactinospora</taxon>
    </lineage>
</organism>
<dbReference type="Gene3D" id="3.40.50.300">
    <property type="entry name" value="P-loop containing nucleotide triphosphate hydrolases"/>
    <property type="match status" value="2"/>
</dbReference>
<proteinExistence type="predicted"/>
<evidence type="ECO:0000256" key="1">
    <source>
        <dbReference type="SAM" id="MobiDB-lite"/>
    </source>
</evidence>
<feature type="compositionally biased region" description="Basic and acidic residues" evidence="1">
    <location>
        <begin position="917"/>
        <end position="929"/>
    </location>
</feature>
<feature type="domain" description="Helicase ATP-binding" evidence="2">
    <location>
        <begin position="277"/>
        <end position="522"/>
    </location>
</feature>
<dbReference type="GO" id="GO:0005524">
    <property type="term" value="F:ATP binding"/>
    <property type="evidence" value="ECO:0007669"/>
    <property type="project" value="UniProtKB-KW"/>
</dbReference>
<feature type="region of interest" description="Disordered" evidence="1">
    <location>
        <begin position="221"/>
        <end position="240"/>
    </location>
</feature>
<dbReference type="Pfam" id="PF22679">
    <property type="entry name" value="T1R_D3-like"/>
    <property type="match status" value="1"/>
</dbReference>
<dbReference type="InterPro" id="IPR055180">
    <property type="entry name" value="HsdR_RecA-like_helicase_dom_2"/>
</dbReference>
<evidence type="ECO:0000259" key="2">
    <source>
        <dbReference type="SMART" id="SM00487"/>
    </source>
</evidence>
<dbReference type="PANTHER" id="PTHR42927">
    <property type="entry name" value="HELICASE SUPERFAMILY 1 AND 2 DOMAIN-CONTAINING PROTEIN"/>
    <property type="match status" value="1"/>
</dbReference>
<dbReference type="InterPro" id="IPR040980">
    <property type="entry name" value="SWI2_SNF2"/>
</dbReference>
<sequence>MSSTVPAYFESRFENAIVADLARVGGWRVVEQDGGYDVERAVDTARLFEFLGKPSQRKRMDRLRAAYGGEADLQRGVLKRITDQLDKRGVLDVLRNGVKDQGVDLELAHFKPEGAEATDALAHYRENILSVTPQLRYSAHNGNSLDLAFFVNGLPVATAELKNPPTGQTVAHAMRQYREDRDPREKLFTKRALVHFAVDTDEVHMTTRLARRKTVFLPFNQGSNGPSKVGGKGNRKNVEKSEGSYPTAYLWREVLERDAFMEILQRFLSEEENGGTTLIFPRFHQWHAVREITKHAARHGSGENYLAQHSAGSGKSNTIAWLALRLVDLHTLSDRKKLEGRARGIGPDVPVFDKILVVTDRTVLNDQLSATVKNFVRTRGAFKAVTGDDGGKSAGLLDALQDSTTRIVTVTLQTFPYALKLMKELPGLRCAIIADEAHSSQSGTTSKKVRAALSDSGEDDADTAAEDDGVPEAADPLAERAYPNLSFFAFTATPKKKTLNLFGVKRDDGTMGPFHLYSMHQAVDEGFILDVLSRYITYDRSFQLVNKAVQDTTGPEDPEVDVKKAKAALMRMVDVSDVRIRELADLIVRHFHRYIAPQMGGRSKAMVVTGSRRHAVLLHRAIEKRRKELRWEDCRALVAFSGELRLDGQQLTESRVNGFSEQRLPAAFGYTRADDPHGTGGAKDEYRVLVVADKYQTGFDQPLLTTMYVDKKLGGVQAVQTLSRLNRTHPHKSQNDLFILDFRNTADEIAAAFQDYYSTTLADEVDPNLLYERHSELLASDVLDRDEIAEFDRLCLPGEDTPAHADMVRLTGPALERFGELIGHDGTAAEKFRGRLDGYQRGYGFLQLIAKWVSEDADLRGLYRFGGILLGRLPRRAEERGIDLSRTEVAEYRPVKSSEQRIRLSAEEPGTLGGFTVDERGPGGERTPETGRLSDVIAEINDMYGLGLRQEHIDGPIVDVAEQTPRLKKAAAKASPEDFKRLFIAPFRKRFLARVQADPEDAELFRAYNNRRDLRDLIDSEAARRAQKDWG</sequence>
<dbReference type="GO" id="GO:0003677">
    <property type="term" value="F:DNA binding"/>
    <property type="evidence" value="ECO:0007669"/>
    <property type="project" value="UniProtKB-KW"/>
</dbReference>
<dbReference type="SUPFAM" id="SSF52540">
    <property type="entry name" value="P-loop containing nucleoside triphosphate hydrolases"/>
    <property type="match status" value="1"/>
</dbReference>
<dbReference type="InterPro" id="IPR027417">
    <property type="entry name" value="P-loop_NTPase"/>
</dbReference>
<dbReference type="GO" id="GO:0009035">
    <property type="term" value="F:type I site-specific deoxyribonuclease activity"/>
    <property type="evidence" value="ECO:0007669"/>
    <property type="project" value="UniProtKB-EC"/>
</dbReference>
<dbReference type="GO" id="GO:0009307">
    <property type="term" value="P:DNA restriction-modification system"/>
    <property type="evidence" value="ECO:0007669"/>
    <property type="project" value="UniProtKB-KW"/>
</dbReference>
<accession>A0A852U8Y0</accession>
<dbReference type="Pfam" id="PF18766">
    <property type="entry name" value="SWI2_SNF2"/>
    <property type="match status" value="1"/>
</dbReference>
<keyword evidence="4" id="KW-1185">Reference proteome</keyword>
<feature type="compositionally biased region" description="Acidic residues" evidence="1">
    <location>
        <begin position="456"/>
        <end position="469"/>
    </location>
</feature>
<comment type="caution">
    <text evidence="3">The sequence shown here is derived from an EMBL/GenBank/DDBJ whole genome shotgun (WGS) entry which is preliminary data.</text>
</comment>
<dbReference type="RefSeq" id="WP_179645878.1">
    <property type="nucleotide sequence ID" value="NZ_BAAAYY010000014.1"/>
</dbReference>